<dbReference type="RefSeq" id="WP_114333950.1">
    <property type="nucleotide sequence ID" value="NZ_QMDL01000002.1"/>
</dbReference>
<keyword evidence="3" id="KW-0804">Transcription</keyword>
<evidence type="ECO:0000313" key="6">
    <source>
        <dbReference type="Proteomes" id="UP000265903"/>
    </source>
</evidence>
<comment type="caution">
    <text evidence="5">The sequence shown here is derived from an EMBL/GenBank/DDBJ whole genome shotgun (WGS) entry which is preliminary data.</text>
</comment>
<dbReference type="Proteomes" id="UP000265903">
    <property type="component" value="Unassembled WGS sequence"/>
</dbReference>
<protein>
    <submittedName>
        <fullName evidence="5">HTH-type transcriptional regulator LutR</fullName>
    </submittedName>
</protein>
<dbReference type="PANTHER" id="PTHR43537">
    <property type="entry name" value="TRANSCRIPTIONAL REGULATOR, GNTR FAMILY"/>
    <property type="match status" value="1"/>
</dbReference>
<gene>
    <name evidence="5" type="primary">lutR</name>
    <name evidence="5" type="ORF">DOQ08_01137</name>
</gene>
<dbReference type="GO" id="GO:0003700">
    <property type="term" value="F:DNA-binding transcription factor activity"/>
    <property type="evidence" value="ECO:0007669"/>
    <property type="project" value="InterPro"/>
</dbReference>
<dbReference type="SUPFAM" id="SSF48008">
    <property type="entry name" value="GntR ligand-binding domain-like"/>
    <property type="match status" value="1"/>
</dbReference>
<evidence type="ECO:0000313" key="5">
    <source>
        <dbReference type="EMBL" id="RMJ03818.1"/>
    </source>
</evidence>
<reference evidence="5 6" key="1">
    <citation type="submission" date="2018-08" db="EMBL/GenBank/DDBJ databases">
        <title>Whole Genome Sequence of the Moderate Halophilic Marine Bacterium Marinobacter litoralis Sw-45.</title>
        <authorList>
            <person name="Musa H."/>
        </authorList>
    </citation>
    <scope>NUCLEOTIDE SEQUENCE [LARGE SCALE GENOMIC DNA]</scope>
    <source>
        <strain evidence="5 6">Sw-45</strain>
    </source>
</reference>
<dbReference type="SUPFAM" id="SSF46785">
    <property type="entry name" value="Winged helix' DNA-binding domain"/>
    <property type="match status" value="1"/>
</dbReference>
<organism evidence="5 6">
    <name type="scientific">Marinobacter litoralis</name>
    <dbReference type="NCBI Taxonomy" id="187981"/>
    <lineage>
        <taxon>Bacteria</taxon>
        <taxon>Pseudomonadati</taxon>
        <taxon>Pseudomonadota</taxon>
        <taxon>Gammaproteobacteria</taxon>
        <taxon>Pseudomonadales</taxon>
        <taxon>Marinobacteraceae</taxon>
        <taxon>Marinobacter</taxon>
    </lineage>
</organism>
<name>A0A3M2RF04_9GAMM</name>
<dbReference type="CDD" id="cd07377">
    <property type="entry name" value="WHTH_GntR"/>
    <property type="match status" value="1"/>
</dbReference>
<dbReference type="Pfam" id="PF07729">
    <property type="entry name" value="FCD"/>
    <property type="match status" value="1"/>
</dbReference>
<keyword evidence="2" id="KW-0238">DNA-binding</keyword>
<dbReference type="InterPro" id="IPR008920">
    <property type="entry name" value="TF_FadR/GntR_C"/>
</dbReference>
<evidence type="ECO:0000256" key="2">
    <source>
        <dbReference type="ARBA" id="ARBA00023125"/>
    </source>
</evidence>
<dbReference type="PROSITE" id="PS50949">
    <property type="entry name" value="HTH_GNTR"/>
    <property type="match status" value="1"/>
</dbReference>
<dbReference type="AlphaFoldDB" id="A0A3M2RF04"/>
<keyword evidence="6" id="KW-1185">Reference proteome</keyword>
<dbReference type="InterPro" id="IPR036388">
    <property type="entry name" value="WH-like_DNA-bd_sf"/>
</dbReference>
<dbReference type="PANTHER" id="PTHR43537:SF5">
    <property type="entry name" value="UXU OPERON TRANSCRIPTIONAL REGULATOR"/>
    <property type="match status" value="1"/>
</dbReference>
<dbReference type="PRINTS" id="PR00035">
    <property type="entry name" value="HTHGNTR"/>
</dbReference>
<evidence type="ECO:0000256" key="1">
    <source>
        <dbReference type="ARBA" id="ARBA00023015"/>
    </source>
</evidence>
<dbReference type="InterPro" id="IPR000524">
    <property type="entry name" value="Tscrpt_reg_HTH_GntR"/>
</dbReference>
<dbReference type="Pfam" id="PF00392">
    <property type="entry name" value="GntR"/>
    <property type="match status" value="1"/>
</dbReference>
<dbReference type="Gene3D" id="1.20.120.530">
    <property type="entry name" value="GntR ligand-binding domain-like"/>
    <property type="match status" value="1"/>
</dbReference>
<accession>A0A3M2RF04</accession>
<dbReference type="Gene3D" id="1.10.10.10">
    <property type="entry name" value="Winged helix-like DNA-binding domain superfamily/Winged helix DNA-binding domain"/>
    <property type="match status" value="1"/>
</dbReference>
<sequence>MLNNAIAKTLQTKILNGEYAPGEALPGQRALAAELGVSRPALREALSILETLGLIDIRQARGVFVPDPKHSTSNSDNRTNRRNKEVFQFRLAAEPYAAAMASRLRTDEDLERLKGTVYRMRYALDEGQLIDAVQEDFNFHHIIFSILQNSIFTDTRRRLATDIHTAQCKPLRNKEELLKPLEEHQEIIAAIEAQSPERASAAMAYHIRAAALRGGLQDNDV</sequence>
<dbReference type="OrthoDB" id="9028214at2"/>
<evidence type="ECO:0000256" key="3">
    <source>
        <dbReference type="ARBA" id="ARBA00023163"/>
    </source>
</evidence>
<dbReference type="InterPro" id="IPR011711">
    <property type="entry name" value="GntR_C"/>
</dbReference>
<feature type="domain" description="HTH gntR-type" evidence="4">
    <location>
        <begin position="1"/>
        <end position="68"/>
    </location>
</feature>
<proteinExistence type="predicted"/>
<dbReference type="SMART" id="SM00895">
    <property type="entry name" value="FCD"/>
    <property type="match status" value="1"/>
</dbReference>
<dbReference type="InterPro" id="IPR036390">
    <property type="entry name" value="WH_DNA-bd_sf"/>
</dbReference>
<dbReference type="SMART" id="SM00345">
    <property type="entry name" value="HTH_GNTR"/>
    <property type="match status" value="1"/>
</dbReference>
<dbReference type="EMBL" id="QMDL01000002">
    <property type="protein sequence ID" value="RMJ03818.1"/>
    <property type="molecule type" value="Genomic_DNA"/>
</dbReference>
<dbReference type="GO" id="GO:0003677">
    <property type="term" value="F:DNA binding"/>
    <property type="evidence" value="ECO:0007669"/>
    <property type="project" value="UniProtKB-KW"/>
</dbReference>
<evidence type="ECO:0000259" key="4">
    <source>
        <dbReference type="PROSITE" id="PS50949"/>
    </source>
</evidence>
<keyword evidence="1" id="KW-0805">Transcription regulation</keyword>